<keyword evidence="4" id="KW-1185">Reference proteome</keyword>
<dbReference type="EMBL" id="BEXD01004317">
    <property type="protein sequence ID" value="GBC09648.1"/>
    <property type="molecule type" value="Genomic_DNA"/>
</dbReference>
<organism evidence="2 4">
    <name type="scientific">Rhizophagus clarus</name>
    <dbReference type="NCBI Taxonomy" id="94130"/>
    <lineage>
        <taxon>Eukaryota</taxon>
        <taxon>Fungi</taxon>
        <taxon>Fungi incertae sedis</taxon>
        <taxon>Mucoromycota</taxon>
        <taxon>Glomeromycotina</taxon>
        <taxon>Glomeromycetes</taxon>
        <taxon>Glomerales</taxon>
        <taxon>Glomeraceae</taxon>
        <taxon>Rhizophagus</taxon>
    </lineage>
</organism>
<proteinExistence type="predicted"/>
<reference evidence="3" key="2">
    <citation type="submission" date="2019-10" db="EMBL/GenBank/DDBJ databases">
        <title>Conservation and host-specific expression of non-tandemly repeated heterogenous ribosome RNA gene in arbuscular mycorrhizal fungi.</title>
        <authorList>
            <person name="Maeda T."/>
            <person name="Kobayashi Y."/>
            <person name="Nakagawa T."/>
            <person name="Ezawa T."/>
            <person name="Yamaguchi K."/>
            <person name="Bino T."/>
            <person name="Nishimoto Y."/>
            <person name="Shigenobu S."/>
            <person name="Kawaguchi M."/>
        </authorList>
    </citation>
    <scope>NUCLEOTIDE SEQUENCE</scope>
    <source>
        <strain evidence="3">HR1</strain>
    </source>
</reference>
<reference evidence="2 4" key="1">
    <citation type="submission" date="2017-11" db="EMBL/GenBank/DDBJ databases">
        <title>The genome of Rhizophagus clarus HR1 reveals common genetic basis of auxotrophy among arbuscular mycorrhizal fungi.</title>
        <authorList>
            <person name="Kobayashi Y."/>
        </authorList>
    </citation>
    <scope>NUCLEOTIDE SEQUENCE [LARGE SCALE GENOMIC DNA]</scope>
    <source>
        <strain evidence="2 4">HR1</strain>
    </source>
</reference>
<sequence>MVQQPLQNNKVRDNDGDRDGVNNEIGSPIIKVTYTKPVTLTAPFNPFRPFNYSKRDVCEVKFPIMEPDPLNNFLTSFDEAIKLGLSQRDGADFNTTVEVVQVFHFLSAVFT</sequence>
<dbReference type="Proteomes" id="UP000615446">
    <property type="component" value="Unassembled WGS sequence"/>
</dbReference>
<evidence type="ECO:0000313" key="2">
    <source>
        <dbReference type="EMBL" id="GBC09648.1"/>
    </source>
</evidence>
<dbReference type="Proteomes" id="UP000247702">
    <property type="component" value="Unassembled WGS sequence"/>
</dbReference>
<evidence type="ECO:0000256" key="1">
    <source>
        <dbReference type="SAM" id="MobiDB-lite"/>
    </source>
</evidence>
<feature type="region of interest" description="Disordered" evidence="1">
    <location>
        <begin position="1"/>
        <end position="24"/>
    </location>
</feature>
<evidence type="ECO:0000313" key="4">
    <source>
        <dbReference type="Proteomes" id="UP000247702"/>
    </source>
</evidence>
<dbReference type="EMBL" id="BLAL01000011">
    <property type="protein sequence ID" value="GES73937.1"/>
    <property type="molecule type" value="Genomic_DNA"/>
</dbReference>
<gene>
    <name evidence="3" type="ORF">RCL2_000144400</name>
    <name evidence="2" type="ORF">RclHR1_09010001</name>
</gene>
<protein>
    <submittedName>
        <fullName evidence="2">Uncharacterized protein</fullName>
    </submittedName>
</protein>
<dbReference type="AlphaFoldDB" id="A0A2Z6S2M9"/>
<accession>A0A2Z6S2M9</accession>
<feature type="compositionally biased region" description="Basic and acidic residues" evidence="1">
    <location>
        <begin position="10"/>
        <end position="21"/>
    </location>
</feature>
<name>A0A2Z6S2M9_9GLOM</name>
<evidence type="ECO:0000313" key="3">
    <source>
        <dbReference type="EMBL" id="GES73937.1"/>
    </source>
</evidence>
<dbReference type="OrthoDB" id="2322679at2759"/>
<comment type="caution">
    <text evidence="2">The sequence shown here is derived from an EMBL/GenBank/DDBJ whole genome shotgun (WGS) entry which is preliminary data.</text>
</comment>